<dbReference type="AlphaFoldDB" id="B9D4I0"/>
<organism evidence="1 2">
    <name type="scientific">Campylobacter rectus RM3267</name>
    <dbReference type="NCBI Taxonomy" id="553218"/>
    <lineage>
        <taxon>Bacteria</taxon>
        <taxon>Pseudomonadati</taxon>
        <taxon>Campylobacterota</taxon>
        <taxon>Epsilonproteobacteria</taxon>
        <taxon>Campylobacterales</taxon>
        <taxon>Campylobacteraceae</taxon>
        <taxon>Campylobacter</taxon>
    </lineage>
</organism>
<comment type="caution">
    <text evidence="1">The sequence shown here is derived from an EMBL/GenBank/DDBJ whole genome shotgun (WGS) entry which is preliminary data.</text>
</comment>
<name>B9D4I0_CAMRE</name>
<dbReference type="EMBL" id="ACFU01000028">
    <property type="protein sequence ID" value="EEF13094.1"/>
    <property type="molecule type" value="Genomic_DNA"/>
</dbReference>
<accession>B9D4I0</accession>
<sequence length="55" mass="6372">MAKFMKDLRKLCYTLPFFLSALVAQLDRAFDCGSKGQGFEFLRAHHDTYKTDKNP</sequence>
<evidence type="ECO:0000313" key="2">
    <source>
        <dbReference type="Proteomes" id="UP000003082"/>
    </source>
</evidence>
<evidence type="ECO:0000313" key="1">
    <source>
        <dbReference type="EMBL" id="EEF13094.1"/>
    </source>
</evidence>
<proteinExistence type="predicted"/>
<dbReference type="Proteomes" id="UP000003082">
    <property type="component" value="Unassembled WGS sequence"/>
</dbReference>
<reference evidence="1 2" key="1">
    <citation type="submission" date="2008-08" db="EMBL/GenBank/DDBJ databases">
        <authorList>
            <person name="Madupu R."/>
            <person name="Durkin A.S."/>
            <person name="Torralba M."/>
            <person name="Methe B."/>
            <person name="Sutton G.G."/>
            <person name="Strausberg R.L."/>
            <person name="Nelson K.E."/>
        </authorList>
    </citation>
    <scope>NUCLEOTIDE SEQUENCE [LARGE SCALE GENOMIC DNA]</scope>
    <source>
        <strain evidence="1 2">RM3267</strain>
    </source>
</reference>
<keyword evidence="2" id="KW-1185">Reference proteome</keyword>
<protein>
    <submittedName>
        <fullName evidence="1">Uncharacterized protein</fullName>
    </submittedName>
</protein>
<gene>
    <name evidence="1" type="ORF">CAMRE0001_2036</name>
</gene>